<dbReference type="Gene3D" id="3.40.50.620">
    <property type="entry name" value="HUPs"/>
    <property type="match status" value="1"/>
</dbReference>
<sequence length="263" mass="29416">MRLLVSFKLCPDLELLKKEDIIVTEEMGIDTHFLPNIINCYDESALELVLRLRDKIKEGVVELSAFTVGGKQTELTLKGLRALGFLHTVRADAEQEEIQFFPELVAETLACYVKEHPQDCILLGREAPAGNHGVMAQLVSEKLNCPSVGPVIDLMEMDEKSVTILVSEGGSIKKQTIKLPCVLCVGNAVISKLRIATLRERMKVSKTESDNISLVYPDSRQMAKPEKITPIKAKRRCYQTWKTGKEAVQDVLRNGLQKVLEQI</sequence>
<comment type="caution">
    <text evidence="6">The sequence shown here is derived from an EMBL/GenBank/DDBJ whole genome shotgun (WGS) entry which is preliminary data.</text>
</comment>
<evidence type="ECO:0000256" key="4">
    <source>
        <dbReference type="ARBA" id="ARBA00022982"/>
    </source>
</evidence>
<comment type="subunit">
    <text evidence="2">Heterodimer of an alpha and a beta subunit.</text>
</comment>
<keyword evidence="7" id="KW-1185">Reference proteome</keyword>
<dbReference type="SMART" id="SM00893">
    <property type="entry name" value="ETF"/>
    <property type="match status" value="1"/>
</dbReference>
<evidence type="ECO:0000256" key="1">
    <source>
        <dbReference type="ARBA" id="ARBA00007557"/>
    </source>
</evidence>
<dbReference type="InterPro" id="IPR012255">
    <property type="entry name" value="ETF_b"/>
</dbReference>
<gene>
    <name evidence="6" type="ORF">RUMHYD_03445</name>
</gene>
<dbReference type="PANTHER" id="PTHR21294:SF8">
    <property type="entry name" value="ELECTRON TRANSFER FLAVOPROTEIN SUBUNIT BETA"/>
    <property type="match status" value="1"/>
</dbReference>
<dbReference type="PANTHER" id="PTHR21294">
    <property type="entry name" value="ELECTRON TRANSFER FLAVOPROTEIN BETA-SUBUNIT"/>
    <property type="match status" value="1"/>
</dbReference>
<dbReference type="RefSeq" id="WP_005951801.1">
    <property type="nucleotide sequence ID" value="NZ_CP136423.1"/>
</dbReference>
<dbReference type="AlphaFoldDB" id="C0CRD1"/>
<dbReference type="HOGENOM" id="CLU_087555_0_0_9"/>
<dbReference type="PATRIC" id="fig|476272.21.peg.121"/>
<name>C0CRD1_BLAHS</name>
<comment type="similarity">
    <text evidence="1">Belongs to the ETF beta-subunit/FixA family.</text>
</comment>
<proteinExistence type="inferred from homology"/>
<dbReference type="eggNOG" id="COG2086">
    <property type="taxonomic scope" value="Bacteria"/>
</dbReference>
<reference evidence="6 7" key="1">
    <citation type="submission" date="2009-01" db="EMBL/GenBank/DDBJ databases">
        <authorList>
            <person name="Fulton L."/>
            <person name="Clifton S."/>
            <person name="Fulton B."/>
            <person name="Xu J."/>
            <person name="Minx P."/>
            <person name="Pepin K.H."/>
            <person name="Johnson M."/>
            <person name="Bhonagiri V."/>
            <person name="Nash W.E."/>
            <person name="Mardis E.R."/>
            <person name="Wilson R.K."/>
        </authorList>
    </citation>
    <scope>NUCLEOTIDE SEQUENCE [LARGE SCALE GENOMIC DNA]</scope>
    <source>
        <strain evidence="7">DSM 10507 / JCM 14656 / S5a33</strain>
    </source>
</reference>
<evidence type="ECO:0000256" key="2">
    <source>
        <dbReference type="ARBA" id="ARBA00011355"/>
    </source>
</evidence>
<dbReference type="Pfam" id="PF01012">
    <property type="entry name" value="ETF"/>
    <property type="match status" value="1"/>
</dbReference>
<dbReference type="GeneID" id="86823264"/>
<feature type="domain" description="Electron transfer flavoprotein alpha/beta-subunit N-terminal" evidence="5">
    <location>
        <begin position="26"/>
        <end position="215"/>
    </location>
</feature>
<protein>
    <recommendedName>
        <fullName evidence="5">Electron transfer flavoprotein alpha/beta-subunit N-terminal domain-containing protein</fullName>
    </recommendedName>
</protein>
<evidence type="ECO:0000259" key="5">
    <source>
        <dbReference type="SMART" id="SM00893"/>
    </source>
</evidence>
<reference evidence="6 7" key="2">
    <citation type="submission" date="2009-02" db="EMBL/GenBank/DDBJ databases">
        <title>Draft genome sequence of Blautia hydrogenotrophica DSM 10507 (Ruminococcus hydrogenotrophicus DSM 10507).</title>
        <authorList>
            <person name="Sudarsanam P."/>
            <person name="Ley R."/>
            <person name="Guruge J."/>
            <person name="Turnbaugh P.J."/>
            <person name="Mahowald M."/>
            <person name="Liep D."/>
            <person name="Gordon J."/>
        </authorList>
    </citation>
    <scope>NUCLEOTIDE SEQUENCE [LARGE SCALE GENOMIC DNA]</scope>
    <source>
        <strain evidence="7">DSM 10507 / JCM 14656 / S5a33</strain>
    </source>
</reference>
<dbReference type="EMBL" id="ACBZ01000183">
    <property type="protein sequence ID" value="EEG47675.1"/>
    <property type="molecule type" value="Genomic_DNA"/>
</dbReference>
<evidence type="ECO:0000313" key="6">
    <source>
        <dbReference type="EMBL" id="EEG47675.1"/>
    </source>
</evidence>
<organism evidence="6 7">
    <name type="scientific">Blautia hydrogenotrophica (strain DSM 10507 / JCM 14656 / S5a33)</name>
    <name type="common">Ruminococcus hydrogenotrophicus</name>
    <dbReference type="NCBI Taxonomy" id="476272"/>
    <lineage>
        <taxon>Bacteria</taxon>
        <taxon>Bacillati</taxon>
        <taxon>Bacillota</taxon>
        <taxon>Clostridia</taxon>
        <taxon>Lachnospirales</taxon>
        <taxon>Lachnospiraceae</taxon>
        <taxon>Blautia</taxon>
    </lineage>
</organism>
<accession>C0CRD1</accession>
<evidence type="ECO:0000256" key="3">
    <source>
        <dbReference type="ARBA" id="ARBA00022448"/>
    </source>
</evidence>
<keyword evidence="4" id="KW-0249">Electron transport</keyword>
<dbReference type="SUPFAM" id="SSF52402">
    <property type="entry name" value="Adenine nucleotide alpha hydrolases-like"/>
    <property type="match status" value="1"/>
</dbReference>
<dbReference type="InterPro" id="IPR014729">
    <property type="entry name" value="Rossmann-like_a/b/a_fold"/>
</dbReference>
<dbReference type="InterPro" id="IPR014730">
    <property type="entry name" value="ETF_a/b_N"/>
</dbReference>
<dbReference type="GO" id="GO:0009055">
    <property type="term" value="F:electron transfer activity"/>
    <property type="evidence" value="ECO:0007669"/>
    <property type="project" value="InterPro"/>
</dbReference>
<dbReference type="Proteomes" id="UP000003100">
    <property type="component" value="Unassembled WGS sequence"/>
</dbReference>
<evidence type="ECO:0000313" key="7">
    <source>
        <dbReference type="Proteomes" id="UP000003100"/>
    </source>
</evidence>
<keyword evidence="3" id="KW-0813">Transport</keyword>